<reference evidence="3" key="2">
    <citation type="journal article" date="2023" name="IMA Fungus">
        <title>Comparative genomic study of the Penicillium genus elucidates a diverse pangenome and 15 lateral gene transfer events.</title>
        <authorList>
            <person name="Petersen C."/>
            <person name="Sorensen T."/>
            <person name="Nielsen M.R."/>
            <person name="Sondergaard T.E."/>
            <person name="Sorensen J.L."/>
            <person name="Fitzpatrick D.A."/>
            <person name="Frisvad J.C."/>
            <person name="Nielsen K.L."/>
        </authorList>
    </citation>
    <scope>NUCLEOTIDE SEQUENCE</scope>
    <source>
        <strain evidence="3">IBT 35673</strain>
    </source>
</reference>
<dbReference type="Pfam" id="PF11976">
    <property type="entry name" value="Rad60-SLD"/>
    <property type="match status" value="1"/>
</dbReference>
<dbReference type="InterPro" id="IPR022617">
    <property type="entry name" value="Rad60/SUMO-like_dom"/>
</dbReference>
<proteinExistence type="predicted"/>
<dbReference type="Gene3D" id="3.10.20.90">
    <property type="entry name" value="Phosphatidylinositol 3-kinase Catalytic Subunit, Chain A, domain 1"/>
    <property type="match status" value="1"/>
</dbReference>
<evidence type="ECO:0000313" key="4">
    <source>
        <dbReference type="Proteomes" id="UP001147695"/>
    </source>
</evidence>
<evidence type="ECO:0000256" key="1">
    <source>
        <dbReference type="SAM" id="MobiDB-lite"/>
    </source>
</evidence>
<dbReference type="AlphaFoldDB" id="A0A9W9QU40"/>
<feature type="compositionally biased region" description="Pro residues" evidence="1">
    <location>
        <begin position="143"/>
        <end position="154"/>
    </location>
</feature>
<accession>A0A9W9QU40</accession>
<reference evidence="3" key="1">
    <citation type="submission" date="2022-12" db="EMBL/GenBank/DDBJ databases">
        <authorList>
            <person name="Petersen C."/>
        </authorList>
    </citation>
    <scope>NUCLEOTIDE SEQUENCE</scope>
    <source>
        <strain evidence="3">IBT 35673</strain>
    </source>
</reference>
<dbReference type="SMART" id="SM00213">
    <property type="entry name" value="UBQ"/>
    <property type="match status" value="1"/>
</dbReference>
<evidence type="ECO:0000313" key="3">
    <source>
        <dbReference type="EMBL" id="KAJ5345544.1"/>
    </source>
</evidence>
<feature type="domain" description="Ubiquitin-like" evidence="2">
    <location>
        <begin position="284"/>
        <end position="356"/>
    </location>
</feature>
<dbReference type="Proteomes" id="UP001147695">
    <property type="component" value="Unassembled WGS sequence"/>
</dbReference>
<dbReference type="SUPFAM" id="SSF54236">
    <property type="entry name" value="Ubiquitin-like"/>
    <property type="match status" value="1"/>
</dbReference>
<evidence type="ECO:0000259" key="2">
    <source>
        <dbReference type="SMART" id="SM00213"/>
    </source>
</evidence>
<protein>
    <recommendedName>
        <fullName evidence="2">Ubiquitin-like domain-containing protein</fullName>
    </recommendedName>
</protein>
<dbReference type="InterPro" id="IPR029071">
    <property type="entry name" value="Ubiquitin-like_domsf"/>
</dbReference>
<feature type="region of interest" description="Disordered" evidence="1">
    <location>
        <begin position="260"/>
        <end position="284"/>
    </location>
</feature>
<dbReference type="EMBL" id="JAPZBQ010000002">
    <property type="protein sequence ID" value="KAJ5345544.1"/>
    <property type="molecule type" value="Genomic_DNA"/>
</dbReference>
<feature type="compositionally biased region" description="Basic and acidic residues" evidence="1">
    <location>
        <begin position="55"/>
        <end position="79"/>
    </location>
</feature>
<gene>
    <name evidence="3" type="ORF">N7452_003548</name>
</gene>
<sequence>MSSFFKRPSWAKQVEENGTEFYRRSEQTYSDIIAAHREAHQNPKKTTKSIPEAPEEPKKRRRISDPEEKVDLAREKLDDAELTPNPRLSSSPIPSSPEPSDREAVQSHSPEIPPLPREEPGFPESSAPLHPQPLNVSNATETPSPPAQPSPPAYDPIVQIMISSEIENTKPLLIQRKMSQGLREVRLAWCNRQNFAPEARSSIYLTWKGRRLFDVTTCRSLGLSAERSTAIPSIDDDPFAEQDKLRIHLEAVTDAPLLTSRPLESDSKSGQGAAPTDDDQGEPLKLILRSPGFEDFKIKARQKTLISRLISAFRDKQDISMDRSIALVFDGDKLSPDSCLGDHDIDDLDLVDVQIR</sequence>
<organism evidence="3 4">
    <name type="scientific">Penicillium brevicompactum</name>
    <dbReference type="NCBI Taxonomy" id="5074"/>
    <lineage>
        <taxon>Eukaryota</taxon>
        <taxon>Fungi</taxon>
        <taxon>Dikarya</taxon>
        <taxon>Ascomycota</taxon>
        <taxon>Pezizomycotina</taxon>
        <taxon>Eurotiomycetes</taxon>
        <taxon>Eurotiomycetidae</taxon>
        <taxon>Eurotiales</taxon>
        <taxon>Aspergillaceae</taxon>
        <taxon>Penicillium</taxon>
    </lineage>
</organism>
<feature type="region of interest" description="Disordered" evidence="1">
    <location>
        <begin position="1"/>
        <end position="155"/>
    </location>
</feature>
<feature type="compositionally biased region" description="Low complexity" evidence="1">
    <location>
        <begin position="84"/>
        <end position="93"/>
    </location>
</feature>
<dbReference type="InterPro" id="IPR000626">
    <property type="entry name" value="Ubiquitin-like_dom"/>
</dbReference>
<comment type="caution">
    <text evidence="3">The sequence shown here is derived from an EMBL/GenBank/DDBJ whole genome shotgun (WGS) entry which is preliminary data.</text>
</comment>
<name>A0A9W9QU40_PENBR</name>